<evidence type="ECO:0000256" key="10">
    <source>
        <dbReference type="ARBA" id="ARBA00033171"/>
    </source>
</evidence>
<evidence type="ECO:0000256" key="6">
    <source>
        <dbReference type="ARBA" id="ARBA00022723"/>
    </source>
</evidence>
<comment type="caution">
    <text evidence="14">The sequence shown here is derived from an EMBL/GenBank/DDBJ whole genome shotgun (WGS) entry which is preliminary data.</text>
</comment>
<evidence type="ECO:0000256" key="4">
    <source>
        <dbReference type="ARBA" id="ARBA00011738"/>
    </source>
</evidence>
<dbReference type="RefSeq" id="WP_204868685.1">
    <property type="nucleotide sequence ID" value="NZ_JAFBBK010000001.1"/>
</dbReference>
<dbReference type="EMBL" id="JAFBBK010000001">
    <property type="protein sequence ID" value="MBM7415693.1"/>
    <property type="molecule type" value="Genomic_DNA"/>
</dbReference>
<evidence type="ECO:0000256" key="9">
    <source>
        <dbReference type="ARBA" id="ARBA00023004"/>
    </source>
</evidence>
<name>A0ABS2KUU4_9NOCA</name>
<comment type="pathway">
    <text evidence="2">Cofactor biosynthesis; thiamine diphosphate biosynthesis.</text>
</comment>
<feature type="chain" id="PRO_5046110119" description="Thiamine pyrimidine synthase" evidence="12">
    <location>
        <begin position="34"/>
        <end position="344"/>
    </location>
</feature>
<organism evidence="14 15">
    <name type="scientific">Rhodococcoides corynebacterioides</name>
    <dbReference type="NCBI Taxonomy" id="53972"/>
    <lineage>
        <taxon>Bacteria</taxon>
        <taxon>Bacillati</taxon>
        <taxon>Actinomycetota</taxon>
        <taxon>Actinomycetes</taxon>
        <taxon>Mycobacteriales</taxon>
        <taxon>Nocardiaceae</taxon>
        <taxon>Rhodococcoides</taxon>
    </lineage>
</organism>
<proteinExistence type="inferred from homology"/>
<evidence type="ECO:0000256" key="5">
    <source>
        <dbReference type="ARBA" id="ARBA00022679"/>
    </source>
</evidence>
<keyword evidence="15" id="KW-1185">Reference proteome</keyword>
<dbReference type="PANTHER" id="PTHR31528">
    <property type="entry name" value="4-AMINO-5-HYDROXYMETHYL-2-METHYLPYRIMIDINE PHOSPHATE SYNTHASE THI11-RELATED"/>
    <property type="match status" value="1"/>
</dbReference>
<reference evidence="14 15" key="1">
    <citation type="submission" date="2021-01" db="EMBL/GenBank/DDBJ databases">
        <title>Genomics of switchgrass bacterial isolates.</title>
        <authorList>
            <person name="Shade A."/>
        </authorList>
    </citation>
    <scope>NUCLEOTIDE SEQUENCE [LARGE SCALE GENOMIC DNA]</scope>
    <source>
        <strain evidence="14 15">PvP111</strain>
    </source>
</reference>
<comment type="catalytic activity">
    <reaction evidence="11">
        <text>N(6)-(pyridoxal phosphate)-L-lysyl-[4-amino-5-hydroxymethyl-2-methylpyrimidine phosphate synthase] + L-histidyl-[4-amino-5-hydroxymethyl-2-methylpyrimidine phosphate synthase] + 2 Fe(3+) + 4 H2O = L-lysyl-[4-amino-5-hydroxymethyl-2-methylpyrimidine phosphate synthase] + (2S)-2-amino-5-hydroxy-4-oxopentanoyl-[4-amino-5-hydroxymethyl-2-methylpyrimidine phosphate synthase] + 4-amino-2-methyl-5-(phosphooxymethyl)pyrimidine + 3-oxopropanoate + 2 Fe(2+) + 2 H(+)</text>
        <dbReference type="Rhea" id="RHEA:65756"/>
        <dbReference type="Rhea" id="RHEA-COMP:16892"/>
        <dbReference type="Rhea" id="RHEA-COMP:16893"/>
        <dbReference type="Rhea" id="RHEA-COMP:16894"/>
        <dbReference type="Rhea" id="RHEA-COMP:16895"/>
        <dbReference type="ChEBI" id="CHEBI:15377"/>
        <dbReference type="ChEBI" id="CHEBI:15378"/>
        <dbReference type="ChEBI" id="CHEBI:29033"/>
        <dbReference type="ChEBI" id="CHEBI:29034"/>
        <dbReference type="ChEBI" id="CHEBI:29969"/>
        <dbReference type="ChEBI" id="CHEBI:29979"/>
        <dbReference type="ChEBI" id="CHEBI:33190"/>
        <dbReference type="ChEBI" id="CHEBI:58354"/>
        <dbReference type="ChEBI" id="CHEBI:143915"/>
        <dbReference type="ChEBI" id="CHEBI:157692"/>
    </reaction>
    <physiologicalReaction direction="left-to-right" evidence="11">
        <dbReference type="Rhea" id="RHEA:65757"/>
    </physiologicalReaction>
</comment>
<keyword evidence="9" id="KW-0408">Iron</keyword>
<evidence type="ECO:0000259" key="13">
    <source>
        <dbReference type="Pfam" id="PF09084"/>
    </source>
</evidence>
<keyword evidence="12" id="KW-0732">Signal</keyword>
<dbReference type="PANTHER" id="PTHR31528:SF1">
    <property type="entry name" value="4-AMINO-5-HYDROXYMETHYL-2-METHYLPYRIMIDINE PHOSPHATE SYNTHASE THI11-RELATED"/>
    <property type="match status" value="1"/>
</dbReference>
<accession>A0ABS2KUU4</accession>
<feature type="signal peptide" evidence="12">
    <location>
        <begin position="1"/>
        <end position="33"/>
    </location>
</feature>
<dbReference type="PROSITE" id="PS51257">
    <property type="entry name" value="PROKAR_LIPOPROTEIN"/>
    <property type="match status" value="1"/>
</dbReference>
<dbReference type="Pfam" id="PF09084">
    <property type="entry name" value="NMT1"/>
    <property type="match status" value="1"/>
</dbReference>
<evidence type="ECO:0000313" key="14">
    <source>
        <dbReference type="EMBL" id="MBM7415693.1"/>
    </source>
</evidence>
<keyword evidence="6" id="KW-0479">Metal-binding</keyword>
<evidence type="ECO:0000256" key="12">
    <source>
        <dbReference type="SAM" id="SignalP"/>
    </source>
</evidence>
<comment type="function">
    <text evidence="1">Responsible for the formation of the pyrimidine heterocycle in the thiamine biosynthesis pathway. Catalyzes the formation of hydroxymethylpyrimidine phosphate (HMP-P) from histidine and pyridoxal phosphate (PLP). The protein uses PLP and the active site histidine to form HMP-P, generating an inactive enzyme. The enzyme can only undergo a single turnover, which suggests it is a suicide enzyme.</text>
</comment>
<evidence type="ECO:0000256" key="8">
    <source>
        <dbReference type="ARBA" id="ARBA00022977"/>
    </source>
</evidence>
<keyword evidence="5" id="KW-0808">Transferase</keyword>
<protein>
    <recommendedName>
        <fullName evidence="10">Thiamine pyrimidine synthase</fullName>
    </recommendedName>
</protein>
<feature type="domain" description="SsuA/THI5-like" evidence="13">
    <location>
        <begin position="48"/>
        <end position="259"/>
    </location>
</feature>
<sequence length="344" mass="37099">MRARRTRVGRIAALLTVSLVAAAGLAGCGTSDASDANTIRFALDWTPNTNHTGLFVAQQEGYFADAGLNVEILPYNSTSPDTLIDSGNAEFGISFHSSATYARAAGAKVTSVMAPLQHWATGIGVRADRQDIRSPRDLDGRTYAGFGDAGEEATLRKVIENDGGTGDFETVVLGTSAYEAVYSGTADFTVSYLAWEGLEAERAGTPMTYFDYTDFGFPDSYAIVVDGGDEWMAEHPEQARQFVQALQKGYQKAADDPDAGARDLIDANPGAFPDEDLVVESQRMLAKDYMLDENGRVGTQTLERWSGYSKFLFDAGVLAGPDGAPLTTEPDWSTYFTDEYLDQG</sequence>
<dbReference type="InterPro" id="IPR015168">
    <property type="entry name" value="SsuA/THI5"/>
</dbReference>
<evidence type="ECO:0000256" key="1">
    <source>
        <dbReference type="ARBA" id="ARBA00003469"/>
    </source>
</evidence>
<evidence type="ECO:0000313" key="15">
    <source>
        <dbReference type="Proteomes" id="UP000703038"/>
    </source>
</evidence>
<keyword evidence="8" id="KW-0784">Thiamine biosynthesis</keyword>
<dbReference type="InterPro" id="IPR027939">
    <property type="entry name" value="NMT1/THI5"/>
</dbReference>
<evidence type="ECO:0000256" key="3">
    <source>
        <dbReference type="ARBA" id="ARBA00009406"/>
    </source>
</evidence>
<gene>
    <name evidence="14" type="ORF">JOE42_002426</name>
</gene>
<comment type="similarity">
    <text evidence="3">Belongs to the NMT1/THI5 family.</text>
</comment>
<dbReference type="SUPFAM" id="SSF53850">
    <property type="entry name" value="Periplasmic binding protein-like II"/>
    <property type="match status" value="1"/>
</dbReference>
<dbReference type="Gene3D" id="3.40.190.10">
    <property type="entry name" value="Periplasmic binding protein-like II"/>
    <property type="match status" value="2"/>
</dbReference>
<evidence type="ECO:0000256" key="7">
    <source>
        <dbReference type="ARBA" id="ARBA00022898"/>
    </source>
</evidence>
<keyword evidence="7" id="KW-0663">Pyridoxal phosphate</keyword>
<comment type="subunit">
    <text evidence="4">Homodimer.</text>
</comment>
<dbReference type="Proteomes" id="UP000703038">
    <property type="component" value="Unassembled WGS sequence"/>
</dbReference>
<evidence type="ECO:0000256" key="2">
    <source>
        <dbReference type="ARBA" id="ARBA00004948"/>
    </source>
</evidence>
<evidence type="ECO:0000256" key="11">
    <source>
        <dbReference type="ARBA" id="ARBA00048179"/>
    </source>
</evidence>